<reference evidence="1 2" key="1">
    <citation type="submission" date="2018-10" db="EMBL/GenBank/DDBJ databases">
        <title>Genomic Encyclopedia of Archaeal and Bacterial Type Strains, Phase II (KMG-II): from individual species to whole genera.</title>
        <authorList>
            <person name="Goeker M."/>
        </authorList>
    </citation>
    <scope>NUCLEOTIDE SEQUENCE [LARGE SCALE GENOMIC DNA]</scope>
    <source>
        <strain evidence="1 2">DSM 25217</strain>
    </source>
</reference>
<sequence>MADAPTHRPALTGYTALVRDADGDHEQLYVFAANPGQVWQDLLITLPGIEIVRMAPSTNARLRTTRHKPLWDA</sequence>
<organism evidence="1 2">
    <name type="scientific">Eilatimonas milleporae</name>
    <dbReference type="NCBI Taxonomy" id="911205"/>
    <lineage>
        <taxon>Bacteria</taxon>
        <taxon>Pseudomonadati</taxon>
        <taxon>Pseudomonadota</taxon>
        <taxon>Alphaproteobacteria</taxon>
        <taxon>Kordiimonadales</taxon>
        <taxon>Kordiimonadaceae</taxon>
        <taxon>Eilatimonas</taxon>
    </lineage>
</organism>
<dbReference type="AlphaFoldDB" id="A0A3M0C7X1"/>
<name>A0A3M0C7X1_9PROT</name>
<dbReference type="RefSeq" id="WP_121939236.1">
    <property type="nucleotide sequence ID" value="NZ_REFR01000012.1"/>
</dbReference>
<gene>
    <name evidence="1" type="ORF">BXY39_2560</name>
</gene>
<protein>
    <submittedName>
        <fullName evidence="1">Uncharacterized protein</fullName>
    </submittedName>
</protein>
<dbReference type="InParanoid" id="A0A3M0C7X1"/>
<accession>A0A3M0C7X1</accession>
<dbReference type="Proteomes" id="UP000271227">
    <property type="component" value="Unassembled WGS sequence"/>
</dbReference>
<evidence type="ECO:0000313" key="2">
    <source>
        <dbReference type="Proteomes" id="UP000271227"/>
    </source>
</evidence>
<proteinExistence type="predicted"/>
<comment type="caution">
    <text evidence="1">The sequence shown here is derived from an EMBL/GenBank/DDBJ whole genome shotgun (WGS) entry which is preliminary data.</text>
</comment>
<evidence type="ECO:0000313" key="1">
    <source>
        <dbReference type="EMBL" id="RMB04985.1"/>
    </source>
</evidence>
<dbReference type="EMBL" id="REFR01000012">
    <property type="protein sequence ID" value="RMB04985.1"/>
    <property type="molecule type" value="Genomic_DNA"/>
</dbReference>
<keyword evidence="2" id="KW-1185">Reference proteome</keyword>